<feature type="chain" id="PRO_5030850632" evidence="1">
    <location>
        <begin position="19"/>
        <end position="224"/>
    </location>
</feature>
<dbReference type="RefSeq" id="WP_169021545.1">
    <property type="nucleotide sequence ID" value="NZ_JABBMT010000047.1"/>
</dbReference>
<evidence type="ECO:0000256" key="1">
    <source>
        <dbReference type="SAM" id="SignalP"/>
    </source>
</evidence>
<name>A0A7Y0HE58_9GAMM</name>
<dbReference type="EMBL" id="JABBMT010000047">
    <property type="protein sequence ID" value="NMM42637.1"/>
    <property type="molecule type" value="Genomic_DNA"/>
</dbReference>
<dbReference type="AlphaFoldDB" id="A0A7Y0HE58"/>
<comment type="caution">
    <text evidence="2">The sequence shown here is derived from an EMBL/GenBank/DDBJ whole genome shotgun (WGS) entry which is preliminary data.</text>
</comment>
<feature type="signal peptide" evidence="1">
    <location>
        <begin position="1"/>
        <end position="18"/>
    </location>
</feature>
<sequence>MRLLFILLLAFMSSIASAEEEAVKEELPPINPAYNAEHAMVLVNQGSRIFAVNLPTYKLPHDVQIVYQIENPDVAFLSLIRDAELITIKPQPFNIQRLMRGEELTITAEVYAGHYQRDGSLVYQHRPIVMSKLLYARELTDLNESSQWQEYDMITLKNNERIYIHKITQAPSFNHLIFADLTNACLQKFRTSKRVPNASELTYKFANCGTLKPLYFDVEGLQKK</sequence>
<keyword evidence="1" id="KW-0732">Signal</keyword>
<protein>
    <submittedName>
        <fullName evidence="2">Uncharacterized protein</fullName>
    </submittedName>
</protein>
<evidence type="ECO:0000313" key="3">
    <source>
        <dbReference type="Proteomes" id="UP000570493"/>
    </source>
</evidence>
<dbReference type="Proteomes" id="UP000570493">
    <property type="component" value="Unassembled WGS sequence"/>
</dbReference>
<gene>
    <name evidence="2" type="ORF">HHO47_17955</name>
</gene>
<accession>A0A7Y0HE58</accession>
<keyword evidence="3" id="KW-1185">Reference proteome</keyword>
<proteinExistence type="predicted"/>
<reference evidence="2" key="1">
    <citation type="submission" date="2020-04" db="EMBL/GenBank/DDBJ databases">
        <title>Genome Sequencing for Pseudoaltermonas arctica.</title>
        <authorList>
            <person name="Elkins N.S."/>
        </authorList>
    </citation>
    <scope>NUCLEOTIDE SEQUENCE [LARGE SCALE GENOMIC DNA]</scope>
    <source>
        <strain evidence="2">NEC-BIFX-2020_0012</strain>
    </source>
</reference>
<evidence type="ECO:0000313" key="2">
    <source>
        <dbReference type="EMBL" id="NMM42637.1"/>
    </source>
</evidence>
<organism evidence="2 3">
    <name type="scientific">Pseudoalteromonas arctica</name>
    <dbReference type="NCBI Taxonomy" id="394751"/>
    <lineage>
        <taxon>Bacteria</taxon>
        <taxon>Pseudomonadati</taxon>
        <taxon>Pseudomonadota</taxon>
        <taxon>Gammaproteobacteria</taxon>
        <taxon>Alteromonadales</taxon>
        <taxon>Pseudoalteromonadaceae</taxon>
        <taxon>Pseudoalteromonas</taxon>
    </lineage>
</organism>